<dbReference type="PANTHER" id="PTHR11010:SF38">
    <property type="entry name" value="LYSOSOMAL PRO-X CARBOXYPEPTIDASE"/>
    <property type="match status" value="1"/>
</dbReference>
<feature type="signal peptide" evidence="6">
    <location>
        <begin position="1"/>
        <end position="22"/>
    </location>
</feature>
<evidence type="ECO:0000313" key="7">
    <source>
        <dbReference type="EMBL" id="JAT68424.1"/>
    </source>
</evidence>
<name>A0A1D1ZN50_AUXPR</name>
<dbReference type="GO" id="GO:0006508">
    <property type="term" value="P:proteolysis"/>
    <property type="evidence" value="ECO:0007669"/>
    <property type="project" value="UniProtKB-KW"/>
</dbReference>
<gene>
    <name evidence="7" type="ORF">g.50611</name>
</gene>
<feature type="chain" id="PRO_5008901124" description="Lysosomal Pro-X carboxypeptidase" evidence="6">
    <location>
        <begin position="23"/>
        <end position="526"/>
    </location>
</feature>
<dbReference type="Pfam" id="PF05577">
    <property type="entry name" value="Peptidase_S28"/>
    <property type="match status" value="1"/>
</dbReference>
<dbReference type="AlphaFoldDB" id="A0A1D1ZN50"/>
<dbReference type="InterPro" id="IPR029058">
    <property type="entry name" value="AB_hydrolase_fold"/>
</dbReference>
<evidence type="ECO:0000256" key="6">
    <source>
        <dbReference type="SAM" id="SignalP"/>
    </source>
</evidence>
<evidence type="ECO:0000256" key="1">
    <source>
        <dbReference type="ARBA" id="ARBA00011079"/>
    </source>
</evidence>
<dbReference type="GO" id="GO:0008239">
    <property type="term" value="F:dipeptidyl-peptidase activity"/>
    <property type="evidence" value="ECO:0007669"/>
    <property type="project" value="TreeGrafter"/>
</dbReference>
<evidence type="ECO:0008006" key="8">
    <source>
        <dbReference type="Google" id="ProtNLM"/>
    </source>
</evidence>
<proteinExistence type="inferred from homology"/>
<dbReference type="PANTHER" id="PTHR11010">
    <property type="entry name" value="PROTEASE S28 PRO-X CARBOXYPEPTIDASE-RELATED"/>
    <property type="match status" value="1"/>
</dbReference>
<keyword evidence="2" id="KW-0645">Protease</keyword>
<comment type="similarity">
    <text evidence="1">Belongs to the peptidase S28 family.</text>
</comment>
<dbReference type="SUPFAM" id="SSF53474">
    <property type="entry name" value="alpha/beta-Hydrolases"/>
    <property type="match status" value="1"/>
</dbReference>
<keyword evidence="4" id="KW-0378">Hydrolase</keyword>
<organism evidence="7">
    <name type="scientific">Auxenochlorella protothecoides</name>
    <name type="common">Green microalga</name>
    <name type="synonym">Chlorella protothecoides</name>
    <dbReference type="NCBI Taxonomy" id="3075"/>
    <lineage>
        <taxon>Eukaryota</taxon>
        <taxon>Viridiplantae</taxon>
        <taxon>Chlorophyta</taxon>
        <taxon>core chlorophytes</taxon>
        <taxon>Trebouxiophyceae</taxon>
        <taxon>Chlorellales</taxon>
        <taxon>Chlorellaceae</taxon>
        <taxon>Auxenochlorella</taxon>
    </lineage>
</organism>
<dbReference type="Gene3D" id="1.20.120.980">
    <property type="entry name" value="Serine carboxypeptidase S28, SKS domain"/>
    <property type="match status" value="1"/>
</dbReference>
<evidence type="ECO:0000256" key="5">
    <source>
        <dbReference type="ARBA" id="ARBA00023180"/>
    </source>
</evidence>
<accession>A0A1D1ZN50</accession>
<keyword evidence="3 6" id="KW-0732">Signal</keyword>
<dbReference type="InterPro" id="IPR042269">
    <property type="entry name" value="Ser_carbopepase_S28_SKS"/>
</dbReference>
<dbReference type="Gene3D" id="3.40.50.1820">
    <property type="entry name" value="alpha/beta hydrolase"/>
    <property type="match status" value="1"/>
</dbReference>
<sequence>MWGGRTTLLICLCALCTTPVASYQPPTGPYIGRSSSKFSYGSSRSKDLISHCKRRSRSTHLDHFSWATPTKFDQRYYVCSEHYKPGGPIFFYLGNEADVTLYLNNSGLMWELGPKHSALLVFAEHRYYGESKPFKKRTRHSMHWLTTEQAMADYAELIWELRTELGDVDAPVVGFGGSYGGMLAAWFRMKYPHLLDGAIAGSAPIWTFLGEDPAYDAGGFAAVVTRDASEEGGSAPACVANARAGWKLLFKLGDSEAGRHKLSQALGLCSRAAPRTSADVEALAEWLQGAWDYLAMGNYPYPSGYMLNGDGELPAYPVRVACQHLADPQLPNDHQALLRGLGLASGVFYNHSGNLPCFDWEQGANPEEDEVEDLWGYQACTEQFMPFSRDGENDMFWPQPFDRKKEVKRCQKTWGVTPRAYWPSIEWGGRRLEAASNIVFSNGLYDPWSSGGVLRNLSETLVAIIIPEGAHHLDLMFSHPLDPESVKQARAQEEHWIGVWVQEARARSTGERSTDLGAGANAVAVK</sequence>
<protein>
    <recommendedName>
        <fullName evidence="8">Lysosomal Pro-X carboxypeptidase</fullName>
    </recommendedName>
</protein>
<keyword evidence="5" id="KW-0325">Glycoprotein</keyword>
<reference evidence="7" key="1">
    <citation type="submission" date="2015-08" db="EMBL/GenBank/DDBJ databases">
        <authorList>
            <person name="Babu N.S."/>
            <person name="Beckwith C.J."/>
            <person name="Beseler K.G."/>
            <person name="Brison A."/>
            <person name="Carone J.V."/>
            <person name="Caskin T.P."/>
            <person name="Diamond M."/>
            <person name="Durham M.E."/>
            <person name="Foxe J.M."/>
            <person name="Go M."/>
            <person name="Henderson B.A."/>
            <person name="Jones I.B."/>
            <person name="McGettigan J.A."/>
            <person name="Micheletti S.J."/>
            <person name="Nasrallah M.E."/>
            <person name="Ortiz D."/>
            <person name="Piller C.R."/>
            <person name="Privatt S.R."/>
            <person name="Schneider S.L."/>
            <person name="Sharp S."/>
            <person name="Smith T.C."/>
            <person name="Stanton J.D."/>
            <person name="Ullery H.E."/>
            <person name="Wilson R.J."/>
            <person name="Serrano M.G."/>
            <person name="Buck G."/>
            <person name="Lee V."/>
            <person name="Wang Y."/>
            <person name="Carvalho R."/>
            <person name="Voegtly L."/>
            <person name="Shi R."/>
            <person name="Duckworth R."/>
            <person name="Johnson A."/>
            <person name="Loviza R."/>
            <person name="Walstead R."/>
            <person name="Shah Z."/>
            <person name="Kiflezghi M."/>
            <person name="Wade K."/>
            <person name="Ball S.L."/>
            <person name="Bradley K.W."/>
            <person name="Asai D.J."/>
            <person name="Bowman C.A."/>
            <person name="Russell D.A."/>
            <person name="Pope W.H."/>
            <person name="Jacobs-Sera D."/>
            <person name="Hendrix R.W."/>
            <person name="Hatfull G.F."/>
        </authorList>
    </citation>
    <scope>NUCLEOTIDE SEQUENCE</scope>
</reference>
<evidence type="ECO:0000256" key="2">
    <source>
        <dbReference type="ARBA" id="ARBA00022670"/>
    </source>
</evidence>
<evidence type="ECO:0000256" key="3">
    <source>
        <dbReference type="ARBA" id="ARBA00022729"/>
    </source>
</evidence>
<dbReference type="GO" id="GO:0070008">
    <property type="term" value="F:serine-type exopeptidase activity"/>
    <property type="evidence" value="ECO:0007669"/>
    <property type="project" value="InterPro"/>
</dbReference>
<evidence type="ECO:0000256" key="4">
    <source>
        <dbReference type="ARBA" id="ARBA00022801"/>
    </source>
</evidence>
<dbReference type="InterPro" id="IPR008758">
    <property type="entry name" value="Peptidase_S28"/>
</dbReference>
<dbReference type="EMBL" id="GDKF01010198">
    <property type="protein sequence ID" value="JAT68424.1"/>
    <property type="molecule type" value="Transcribed_RNA"/>
</dbReference>